<dbReference type="Proteomes" id="UP001337655">
    <property type="component" value="Unassembled WGS sequence"/>
</dbReference>
<organism evidence="1 2">
    <name type="scientific">Saxophila tyrrhenica</name>
    <dbReference type="NCBI Taxonomy" id="1690608"/>
    <lineage>
        <taxon>Eukaryota</taxon>
        <taxon>Fungi</taxon>
        <taxon>Dikarya</taxon>
        <taxon>Ascomycota</taxon>
        <taxon>Pezizomycotina</taxon>
        <taxon>Dothideomycetes</taxon>
        <taxon>Dothideomycetidae</taxon>
        <taxon>Mycosphaerellales</taxon>
        <taxon>Extremaceae</taxon>
        <taxon>Saxophila</taxon>
    </lineage>
</organism>
<protein>
    <submittedName>
        <fullName evidence="1">Uncharacterized protein</fullName>
    </submittedName>
</protein>
<gene>
    <name evidence="1" type="ORF">LTR77_003287</name>
</gene>
<dbReference type="InterPro" id="IPR038883">
    <property type="entry name" value="AN11006-like"/>
</dbReference>
<dbReference type="PANTHER" id="PTHR42085">
    <property type="entry name" value="F-BOX DOMAIN-CONTAINING PROTEIN"/>
    <property type="match status" value="1"/>
</dbReference>
<reference evidence="1 2" key="1">
    <citation type="submission" date="2023-08" db="EMBL/GenBank/DDBJ databases">
        <title>Black Yeasts Isolated from many extreme environments.</title>
        <authorList>
            <person name="Coleine C."/>
            <person name="Stajich J.E."/>
            <person name="Selbmann L."/>
        </authorList>
    </citation>
    <scope>NUCLEOTIDE SEQUENCE [LARGE SCALE GENOMIC DNA]</scope>
    <source>
        <strain evidence="1 2">CCFEE 5935</strain>
    </source>
</reference>
<dbReference type="RefSeq" id="XP_064661883.1">
    <property type="nucleotide sequence ID" value="XM_064800544.1"/>
</dbReference>
<evidence type="ECO:0000313" key="2">
    <source>
        <dbReference type="Proteomes" id="UP001337655"/>
    </source>
</evidence>
<keyword evidence="2" id="KW-1185">Reference proteome</keyword>
<proteinExistence type="predicted"/>
<dbReference type="PANTHER" id="PTHR42085:SF1">
    <property type="entry name" value="F-BOX DOMAIN-CONTAINING PROTEIN"/>
    <property type="match status" value="1"/>
</dbReference>
<comment type="caution">
    <text evidence="1">The sequence shown here is derived from an EMBL/GenBank/DDBJ whole genome shotgun (WGS) entry which is preliminary data.</text>
</comment>
<dbReference type="AlphaFoldDB" id="A0AAV9PKJ5"/>
<name>A0AAV9PKJ5_9PEZI</name>
<dbReference type="EMBL" id="JAVRRT010000004">
    <property type="protein sequence ID" value="KAK5173165.1"/>
    <property type="molecule type" value="Genomic_DNA"/>
</dbReference>
<evidence type="ECO:0000313" key="1">
    <source>
        <dbReference type="EMBL" id="KAK5173165.1"/>
    </source>
</evidence>
<sequence>MLEHRCSHQGPGRPLARADIDVTATTMADDLELAEQQRLFREEHNATKCPLLTLPAELRLAIYEDLIDTKSTNLPGVPDSEILHRRTSLPPDHECMTQGWTGLLRTCRTLRKETLPFYMRTPILSITAPRGYIDQALLGQHTVAIQNCIATLLSLRDISKDTLVLWSNYPTDEGAPYTTRVVFQPTTVSNAHAVHDRFVKHPSGVERRTHPRVRALFAELNEGRKEGRRLEKDDVWALFALLASETWPVVFQG</sequence>
<dbReference type="GeneID" id="89924634"/>
<accession>A0AAV9PKJ5</accession>